<evidence type="ECO:0000259" key="6">
    <source>
        <dbReference type="PROSITE" id="PS50977"/>
    </source>
</evidence>
<dbReference type="InterPro" id="IPR039538">
    <property type="entry name" value="BetI_C"/>
</dbReference>
<protein>
    <submittedName>
        <fullName evidence="7">TetR family transcriptional regulator C-terminal domain-containing protein</fullName>
    </submittedName>
</protein>
<dbReference type="PANTHER" id="PTHR30055:SF234">
    <property type="entry name" value="HTH-TYPE TRANSCRIPTIONAL REGULATOR BETI"/>
    <property type="match status" value="1"/>
</dbReference>
<evidence type="ECO:0000256" key="5">
    <source>
        <dbReference type="PROSITE-ProRule" id="PRU00335"/>
    </source>
</evidence>
<dbReference type="Proteomes" id="UP001348641">
    <property type="component" value="Unassembled WGS sequence"/>
</dbReference>
<dbReference type="InterPro" id="IPR050109">
    <property type="entry name" value="HTH-type_TetR-like_transc_reg"/>
</dbReference>
<proteinExistence type="predicted"/>
<dbReference type="Pfam" id="PF00440">
    <property type="entry name" value="TetR_N"/>
    <property type="match status" value="1"/>
</dbReference>
<dbReference type="InterPro" id="IPR036271">
    <property type="entry name" value="Tet_transcr_reg_TetR-rel_C_sf"/>
</dbReference>
<evidence type="ECO:0000256" key="1">
    <source>
        <dbReference type="ARBA" id="ARBA00022491"/>
    </source>
</evidence>
<dbReference type="PANTHER" id="PTHR30055">
    <property type="entry name" value="HTH-TYPE TRANSCRIPTIONAL REGULATOR RUTR"/>
    <property type="match status" value="1"/>
</dbReference>
<dbReference type="PROSITE" id="PS50977">
    <property type="entry name" value="HTH_TETR_2"/>
    <property type="match status" value="1"/>
</dbReference>
<dbReference type="SUPFAM" id="SSF46689">
    <property type="entry name" value="Homeodomain-like"/>
    <property type="match status" value="1"/>
</dbReference>
<evidence type="ECO:0000256" key="2">
    <source>
        <dbReference type="ARBA" id="ARBA00023015"/>
    </source>
</evidence>
<dbReference type="Pfam" id="PF13977">
    <property type="entry name" value="TetR_C_6"/>
    <property type="match status" value="1"/>
</dbReference>
<feature type="domain" description="HTH tetR-type" evidence="6">
    <location>
        <begin position="8"/>
        <end position="68"/>
    </location>
</feature>
<keyword evidence="1" id="KW-0678">Repressor</keyword>
<feature type="DNA-binding region" description="H-T-H motif" evidence="5">
    <location>
        <begin position="31"/>
        <end position="50"/>
    </location>
</feature>
<reference evidence="7 8" key="1">
    <citation type="submission" date="2023-07" db="EMBL/GenBank/DDBJ databases">
        <authorList>
            <person name="Girao M."/>
            <person name="Carvalho M.F."/>
        </authorList>
    </citation>
    <scope>NUCLEOTIDE SEQUENCE [LARGE SCALE GENOMIC DNA]</scope>
    <source>
        <strain evidence="7 8">66/93</strain>
    </source>
</reference>
<dbReference type="Gene3D" id="1.10.357.10">
    <property type="entry name" value="Tetracycline Repressor, domain 2"/>
    <property type="match status" value="1"/>
</dbReference>
<keyword evidence="4" id="KW-0804">Transcription</keyword>
<dbReference type="SUPFAM" id="SSF48498">
    <property type="entry name" value="Tetracyclin repressor-like, C-terminal domain"/>
    <property type="match status" value="1"/>
</dbReference>
<sequence length="200" mass="22005">MPKLIDHEHRREEIAEAVWRVILREGVGAVSVRTVAAEANLAVGSVRHVFPSKKELLEFSMALVHARARERVARHTGLHDPRELAEAILHELLPLDSTRRAEMELEVAIIAETPAHPGLRAIQEEAHRGVRAACHGVLRHLLDRGRVRPDADLDAETLRLHALLDGLALHALTSEGGPEAVAERTTGVLRAHLDSLRPPG</sequence>
<evidence type="ECO:0000313" key="7">
    <source>
        <dbReference type="EMBL" id="MEE2053021.1"/>
    </source>
</evidence>
<evidence type="ECO:0000256" key="3">
    <source>
        <dbReference type="ARBA" id="ARBA00023125"/>
    </source>
</evidence>
<dbReference type="InterPro" id="IPR009057">
    <property type="entry name" value="Homeodomain-like_sf"/>
</dbReference>
<keyword evidence="3 5" id="KW-0238">DNA-binding</keyword>
<organism evidence="7 8">
    <name type="scientific">Nocardiopsis tropica</name>
    <dbReference type="NCBI Taxonomy" id="109330"/>
    <lineage>
        <taxon>Bacteria</taxon>
        <taxon>Bacillati</taxon>
        <taxon>Actinomycetota</taxon>
        <taxon>Actinomycetes</taxon>
        <taxon>Streptosporangiales</taxon>
        <taxon>Nocardiopsidaceae</taxon>
        <taxon>Nocardiopsis</taxon>
    </lineage>
</organism>
<keyword evidence="2" id="KW-0805">Transcription regulation</keyword>
<name>A0ABU7KUR0_9ACTN</name>
<accession>A0ABU7KUR0</accession>
<dbReference type="RefSeq" id="WP_330159998.1">
    <property type="nucleotide sequence ID" value="NZ_BAAAJA010000034.1"/>
</dbReference>
<dbReference type="EMBL" id="JAUUCC010000059">
    <property type="protein sequence ID" value="MEE2053021.1"/>
    <property type="molecule type" value="Genomic_DNA"/>
</dbReference>
<evidence type="ECO:0000256" key="4">
    <source>
        <dbReference type="ARBA" id="ARBA00023163"/>
    </source>
</evidence>
<evidence type="ECO:0000313" key="8">
    <source>
        <dbReference type="Proteomes" id="UP001348641"/>
    </source>
</evidence>
<gene>
    <name evidence="7" type="ORF">Q8A49_21185</name>
</gene>
<comment type="caution">
    <text evidence="7">The sequence shown here is derived from an EMBL/GenBank/DDBJ whole genome shotgun (WGS) entry which is preliminary data.</text>
</comment>
<dbReference type="InterPro" id="IPR001647">
    <property type="entry name" value="HTH_TetR"/>
</dbReference>